<proteinExistence type="predicted"/>
<feature type="chain" id="PRO_5011246414" evidence="1">
    <location>
        <begin position="29"/>
        <end position="195"/>
    </location>
</feature>
<name>A0A221SST0_9DEIO</name>
<reference evidence="2 3" key="1">
    <citation type="submission" date="2017-05" db="EMBL/GenBank/DDBJ databases">
        <title>The complete genome sequence of Deinococcus ficus isolated from the rhizosphere of the Ficus religiosa L. in Taiwan.</title>
        <authorList>
            <person name="Wu K.-M."/>
            <person name="Liao T.-L."/>
            <person name="Liu Y.-M."/>
            <person name="Young C.-C."/>
            <person name="Tsai S.-F."/>
        </authorList>
    </citation>
    <scope>NUCLEOTIDE SEQUENCE [LARGE SCALE GENOMIC DNA]</scope>
    <source>
        <strain evidence="2 3">CC-FR2-10</strain>
    </source>
</reference>
<evidence type="ECO:0000313" key="3">
    <source>
        <dbReference type="Proteomes" id="UP000259030"/>
    </source>
</evidence>
<protein>
    <submittedName>
        <fullName evidence="2">Uncharacterized protein</fullName>
    </submittedName>
</protein>
<accession>A0A221SST0</accession>
<feature type="signal peptide" evidence="1">
    <location>
        <begin position="1"/>
        <end position="28"/>
    </location>
</feature>
<keyword evidence="1" id="KW-0732">Signal</keyword>
<dbReference type="EMBL" id="CP021081">
    <property type="protein sequence ID" value="ASN79690.1"/>
    <property type="molecule type" value="Genomic_DNA"/>
</dbReference>
<dbReference type="AlphaFoldDB" id="A0A221SST0"/>
<evidence type="ECO:0000256" key="1">
    <source>
        <dbReference type="SAM" id="SignalP"/>
    </source>
</evidence>
<evidence type="ECO:0000313" key="2">
    <source>
        <dbReference type="EMBL" id="ASN79690.1"/>
    </source>
</evidence>
<keyword evidence="3" id="KW-1185">Reference proteome</keyword>
<organism evidence="2 3">
    <name type="scientific">Deinococcus ficus</name>
    <dbReference type="NCBI Taxonomy" id="317577"/>
    <lineage>
        <taxon>Bacteria</taxon>
        <taxon>Thermotogati</taxon>
        <taxon>Deinococcota</taxon>
        <taxon>Deinococci</taxon>
        <taxon>Deinococcales</taxon>
        <taxon>Deinococcaceae</taxon>
        <taxon>Deinococcus</taxon>
    </lineage>
</organism>
<sequence>MPASPACRPRSGLAVAALAALLWLPAGAAQTTPEPPPACLEAAAALRAYERQAGVNELPFVHIQARVAELGCARRETFDDPVWFERTVTLFVQTFTAQGGDWKATVAACAAADMTQLLCVDRMVARHIAGDLPPALRVTGCGTPGDWGRVGALIVEAAYREGWIWGVGAEVGVPWQRELVRAACLRGEAAPAGPT</sequence>
<dbReference type="Proteomes" id="UP000259030">
    <property type="component" value="Chromosome"/>
</dbReference>
<dbReference type="STRING" id="317577.GCA_000419625_01066"/>
<dbReference type="KEGG" id="dfc:DFI_00575"/>
<dbReference type="RefSeq" id="WP_027463255.1">
    <property type="nucleotide sequence ID" value="NZ_CP021081.1"/>
</dbReference>
<gene>
    <name evidence="2" type="ORF">DFI_00575</name>
</gene>